<accession>A0A7Z2YFP2</accession>
<dbReference type="EMBL" id="CP047476">
    <property type="protein sequence ID" value="QIA65717.1"/>
    <property type="molecule type" value="Genomic_DNA"/>
</dbReference>
<evidence type="ECO:0000313" key="2">
    <source>
        <dbReference type="Proteomes" id="UP000464262"/>
    </source>
</evidence>
<organism evidence="1 2">
    <name type="scientific">Vibrio astriarenae</name>
    <dbReference type="NCBI Taxonomy" id="1481923"/>
    <lineage>
        <taxon>Bacteria</taxon>
        <taxon>Pseudomonadati</taxon>
        <taxon>Pseudomonadota</taxon>
        <taxon>Gammaproteobacteria</taxon>
        <taxon>Vibrionales</taxon>
        <taxon>Vibrionaceae</taxon>
        <taxon>Vibrio</taxon>
    </lineage>
</organism>
<dbReference type="AlphaFoldDB" id="A0A7Z2YFP2"/>
<dbReference type="SUPFAM" id="SSF55729">
    <property type="entry name" value="Acyl-CoA N-acyltransferases (Nat)"/>
    <property type="match status" value="1"/>
</dbReference>
<protein>
    <recommendedName>
        <fullName evidence="3">GNAT family N-acetyltransferase</fullName>
    </recommendedName>
</protein>
<dbReference type="KEGG" id="vas:GT360_19545"/>
<keyword evidence="2" id="KW-1185">Reference proteome</keyword>
<dbReference type="Proteomes" id="UP000464262">
    <property type="component" value="Chromosome 2"/>
</dbReference>
<sequence>MEIVEISRDSISEIEHLWCELNELHFIKSDNFKDHYASFSFSDRIEKLLQAELLAVYAAKIGSELVGYCIASVTNDSGEVD</sequence>
<name>A0A7Z2YFP2_9VIBR</name>
<dbReference type="RefSeq" id="WP_164650614.1">
    <property type="nucleotide sequence ID" value="NZ_CP047476.1"/>
</dbReference>
<evidence type="ECO:0008006" key="3">
    <source>
        <dbReference type="Google" id="ProtNLM"/>
    </source>
</evidence>
<dbReference type="InterPro" id="IPR016181">
    <property type="entry name" value="Acyl_CoA_acyltransferase"/>
</dbReference>
<gene>
    <name evidence="1" type="ORF">GT360_19545</name>
</gene>
<evidence type="ECO:0000313" key="1">
    <source>
        <dbReference type="EMBL" id="QIA65717.1"/>
    </source>
</evidence>
<proteinExistence type="predicted"/>
<reference evidence="1 2" key="1">
    <citation type="submission" date="2020-01" db="EMBL/GenBank/DDBJ databases">
        <title>Whole genome and functional gene identification of agarase of Vibrio HN897.</title>
        <authorList>
            <person name="Liu Y."/>
            <person name="Zhao Z."/>
        </authorList>
    </citation>
    <scope>NUCLEOTIDE SEQUENCE [LARGE SCALE GENOMIC DNA]</scope>
    <source>
        <strain evidence="1 2">HN897</strain>
    </source>
</reference>